<comment type="subcellular location">
    <subcellularLocation>
        <location evidence="1">Membrane</location>
        <topology evidence="1">Multi-pass membrane protein</topology>
    </subcellularLocation>
</comment>
<evidence type="ECO:0000313" key="6">
    <source>
        <dbReference type="EMBL" id="OGC82072.1"/>
    </source>
</evidence>
<dbReference type="InterPro" id="IPR019109">
    <property type="entry name" value="MamF_MmsF"/>
</dbReference>
<protein>
    <recommendedName>
        <fullName evidence="8">DUF4870 domain-containing protein</fullName>
    </recommendedName>
</protein>
<evidence type="ECO:0000256" key="1">
    <source>
        <dbReference type="ARBA" id="ARBA00004141"/>
    </source>
</evidence>
<keyword evidence="3 5" id="KW-1133">Transmembrane helix</keyword>
<evidence type="ECO:0000313" key="7">
    <source>
        <dbReference type="Proteomes" id="UP000177614"/>
    </source>
</evidence>
<evidence type="ECO:0000256" key="2">
    <source>
        <dbReference type="ARBA" id="ARBA00022692"/>
    </source>
</evidence>
<feature type="transmembrane region" description="Helical" evidence="5">
    <location>
        <begin position="61"/>
        <end position="77"/>
    </location>
</feature>
<evidence type="ECO:0008006" key="8">
    <source>
        <dbReference type="Google" id="ProtNLM"/>
    </source>
</evidence>
<proteinExistence type="predicted"/>
<reference evidence="6 7" key="1">
    <citation type="journal article" date="2016" name="Nat. Commun.">
        <title>Thousands of microbial genomes shed light on interconnected biogeochemical processes in an aquifer system.</title>
        <authorList>
            <person name="Anantharaman K."/>
            <person name="Brown C.T."/>
            <person name="Hug L.A."/>
            <person name="Sharon I."/>
            <person name="Castelle C.J."/>
            <person name="Probst A.J."/>
            <person name="Thomas B.C."/>
            <person name="Singh A."/>
            <person name="Wilkins M.J."/>
            <person name="Karaoz U."/>
            <person name="Brodie E.L."/>
            <person name="Williams K.H."/>
            <person name="Hubbard S.S."/>
            <person name="Banfield J.F."/>
        </authorList>
    </citation>
    <scope>NUCLEOTIDE SEQUENCE [LARGE SCALE GENOMIC DNA]</scope>
</reference>
<accession>A0A1F4XK38</accession>
<evidence type="ECO:0000256" key="3">
    <source>
        <dbReference type="ARBA" id="ARBA00022989"/>
    </source>
</evidence>
<dbReference type="AlphaFoldDB" id="A0A1F4XK38"/>
<gene>
    <name evidence="6" type="ORF">A2V81_02885</name>
</gene>
<sequence>MSDQAQKIAALSYVPLLSIVCLFGREEHFIRFHARQALVVHIFLILWLFLPWWWLTIILEMGSFILLIYGFYYAAIGKEHSLPIVKQLLSK</sequence>
<dbReference type="Pfam" id="PF09685">
    <property type="entry name" value="MamF_MmsF"/>
    <property type="match status" value="1"/>
</dbReference>
<feature type="transmembrane region" description="Helical" evidence="5">
    <location>
        <begin position="37"/>
        <end position="55"/>
    </location>
</feature>
<organism evidence="6 7">
    <name type="scientific">Candidatus Abawacabacteria bacterium RBG_16_42_10</name>
    <dbReference type="NCBI Taxonomy" id="1817814"/>
    <lineage>
        <taxon>Bacteria</taxon>
        <taxon>Candidatus Abawacaibacteriota</taxon>
    </lineage>
</organism>
<dbReference type="STRING" id="1817814.A2V81_02885"/>
<keyword evidence="4 5" id="KW-0472">Membrane</keyword>
<keyword evidence="2 5" id="KW-0812">Transmembrane</keyword>
<comment type="caution">
    <text evidence="6">The sequence shown here is derived from an EMBL/GenBank/DDBJ whole genome shotgun (WGS) entry which is preliminary data.</text>
</comment>
<evidence type="ECO:0000256" key="4">
    <source>
        <dbReference type="ARBA" id="ARBA00023136"/>
    </source>
</evidence>
<dbReference type="Proteomes" id="UP000177614">
    <property type="component" value="Unassembled WGS sequence"/>
</dbReference>
<feature type="transmembrane region" description="Helical" evidence="5">
    <location>
        <begin position="6"/>
        <end position="25"/>
    </location>
</feature>
<name>A0A1F4XK38_9BACT</name>
<evidence type="ECO:0000256" key="5">
    <source>
        <dbReference type="SAM" id="Phobius"/>
    </source>
</evidence>
<dbReference type="EMBL" id="MEWR01000011">
    <property type="protein sequence ID" value="OGC82072.1"/>
    <property type="molecule type" value="Genomic_DNA"/>
</dbReference>